<dbReference type="PRINTS" id="PR00119">
    <property type="entry name" value="CATATPASE"/>
</dbReference>
<proteinExistence type="inferred from homology"/>
<keyword evidence="3 16" id="KW-1003">Cell membrane</keyword>
<dbReference type="InterPro" id="IPR023298">
    <property type="entry name" value="ATPase_P-typ_TM_dom_sf"/>
</dbReference>
<dbReference type="NCBIfam" id="TIGR01494">
    <property type="entry name" value="ATPase_P-type"/>
    <property type="match status" value="1"/>
</dbReference>
<dbReference type="GO" id="GO:0005886">
    <property type="term" value="C:plasma membrane"/>
    <property type="evidence" value="ECO:0007669"/>
    <property type="project" value="UniProtKB-SubCell"/>
</dbReference>
<dbReference type="InterPro" id="IPR027256">
    <property type="entry name" value="P-typ_ATPase_IB"/>
</dbReference>
<dbReference type="SFLD" id="SFLDF00027">
    <property type="entry name" value="p-type_atpase"/>
    <property type="match status" value="1"/>
</dbReference>
<dbReference type="SUPFAM" id="SSF81665">
    <property type="entry name" value="Calcium ATPase, transmembrane domain M"/>
    <property type="match status" value="1"/>
</dbReference>
<dbReference type="FunFam" id="2.70.150.10:FF:000002">
    <property type="entry name" value="Copper-transporting ATPase 1, putative"/>
    <property type="match status" value="1"/>
</dbReference>
<dbReference type="Gene3D" id="3.40.50.1000">
    <property type="entry name" value="HAD superfamily/HAD-like"/>
    <property type="match status" value="1"/>
</dbReference>
<feature type="transmembrane region" description="Helical" evidence="16">
    <location>
        <begin position="650"/>
        <end position="668"/>
    </location>
</feature>
<dbReference type="InterPro" id="IPR036412">
    <property type="entry name" value="HAD-like_sf"/>
</dbReference>
<dbReference type="SFLD" id="SFLDS00003">
    <property type="entry name" value="Haloacid_Dehalogenase"/>
    <property type="match status" value="1"/>
</dbReference>
<dbReference type="SFLD" id="SFLDG00002">
    <property type="entry name" value="C1.7:_P-type_atpase_like"/>
    <property type="match status" value="1"/>
</dbReference>
<keyword evidence="5 16" id="KW-0812">Transmembrane</keyword>
<evidence type="ECO:0000256" key="5">
    <source>
        <dbReference type="ARBA" id="ARBA00022692"/>
    </source>
</evidence>
<dbReference type="OrthoDB" id="438550at2"/>
<evidence type="ECO:0000256" key="8">
    <source>
        <dbReference type="ARBA" id="ARBA00022833"/>
    </source>
</evidence>
<evidence type="ECO:0000313" key="20">
    <source>
        <dbReference type="Proteomes" id="UP000292459"/>
    </source>
</evidence>
<dbReference type="Pfam" id="PF00122">
    <property type="entry name" value="E1-E2_ATPase"/>
    <property type="match status" value="1"/>
</dbReference>
<dbReference type="InterPro" id="IPR044492">
    <property type="entry name" value="P_typ_ATPase_HD_dom"/>
</dbReference>
<feature type="transmembrane region" description="Helical" evidence="16">
    <location>
        <begin position="60"/>
        <end position="77"/>
    </location>
</feature>
<evidence type="ECO:0000256" key="9">
    <source>
        <dbReference type="ARBA" id="ARBA00022840"/>
    </source>
</evidence>
<dbReference type="Gene3D" id="2.70.150.10">
    <property type="entry name" value="Calcium-transporting ATPase, cytoplasmic transduction domain A"/>
    <property type="match status" value="1"/>
</dbReference>
<evidence type="ECO:0000256" key="17">
    <source>
        <dbReference type="SAM" id="MobiDB-lite"/>
    </source>
</evidence>
<keyword evidence="20" id="KW-1185">Reference proteome</keyword>
<dbReference type="NCBIfam" id="TIGR01525">
    <property type="entry name" value="ATPase-IB_hvy"/>
    <property type="match status" value="1"/>
</dbReference>
<dbReference type="InterPro" id="IPR051014">
    <property type="entry name" value="Cation_Transport_ATPase_IB"/>
</dbReference>
<keyword evidence="13 16" id="KW-0472">Membrane</keyword>
<evidence type="ECO:0000256" key="13">
    <source>
        <dbReference type="ARBA" id="ARBA00023136"/>
    </source>
</evidence>
<comment type="subcellular location">
    <subcellularLocation>
        <location evidence="1">Cell membrane</location>
        <topology evidence="1">Multi-pass membrane protein</topology>
    </subcellularLocation>
</comment>
<evidence type="ECO:0000256" key="14">
    <source>
        <dbReference type="ARBA" id="ARBA00039097"/>
    </source>
</evidence>
<evidence type="ECO:0000256" key="15">
    <source>
        <dbReference type="ARBA" id="ARBA00047308"/>
    </source>
</evidence>
<feature type="region of interest" description="Disordered" evidence="17">
    <location>
        <begin position="1"/>
        <end position="28"/>
    </location>
</feature>
<evidence type="ECO:0000256" key="10">
    <source>
        <dbReference type="ARBA" id="ARBA00022842"/>
    </source>
</evidence>
<dbReference type="Pfam" id="PF00702">
    <property type="entry name" value="Hydrolase"/>
    <property type="match status" value="1"/>
</dbReference>
<evidence type="ECO:0000256" key="1">
    <source>
        <dbReference type="ARBA" id="ARBA00004651"/>
    </source>
</evidence>
<feature type="transmembrane region" description="Helical" evidence="16">
    <location>
        <begin position="625"/>
        <end position="644"/>
    </location>
</feature>
<dbReference type="EC" id="7.2.2.12" evidence="14"/>
<dbReference type="RefSeq" id="WP_072041382.1">
    <property type="nucleotide sequence ID" value="NZ_QVFV01000002.1"/>
</dbReference>
<dbReference type="PROSITE" id="PS00154">
    <property type="entry name" value="ATPASE_E1_E2"/>
    <property type="match status" value="1"/>
</dbReference>
<feature type="transmembrane region" description="Helical" evidence="16">
    <location>
        <begin position="83"/>
        <end position="105"/>
    </location>
</feature>
<keyword evidence="10" id="KW-0460">Magnesium</keyword>
<evidence type="ECO:0000256" key="12">
    <source>
        <dbReference type="ARBA" id="ARBA00022989"/>
    </source>
</evidence>
<feature type="transmembrane region" description="Helical" evidence="16">
    <location>
        <begin position="290"/>
        <end position="310"/>
    </location>
</feature>
<protein>
    <recommendedName>
        <fullName evidence="14">P-type Zn(2+) transporter</fullName>
        <ecNumber evidence="14">7.2.2.12</ecNumber>
    </recommendedName>
</protein>
<accession>A0A4Q7E952</accession>
<gene>
    <name evidence="19" type="primary">cadA</name>
    <name evidence="19" type="ORF">DYY88_10075</name>
</gene>
<evidence type="ECO:0000256" key="4">
    <source>
        <dbReference type="ARBA" id="ARBA00022553"/>
    </source>
</evidence>
<evidence type="ECO:0000256" key="2">
    <source>
        <dbReference type="ARBA" id="ARBA00006024"/>
    </source>
</evidence>
<dbReference type="GO" id="GO:0016887">
    <property type="term" value="F:ATP hydrolysis activity"/>
    <property type="evidence" value="ECO:0007669"/>
    <property type="project" value="InterPro"/>
</dbReference>
<dbReference type="EMBL" id="QVFV01000002">
    <property type="protein sequence ID" value="RZM79098.1"/>
    <property type="molecule type" value="Genomic_DNA"/>
</dbReference>
<reference evidence="19 20" key="1">
    <citation type="submission" date="2018-11" db="EMBL/GenBank/DDBJ databases">
        <title>Whole genome sequencing of an environmental sample.</title>
        <authorList>
            <person name="Sarangi A.N."/>
            <person name="Singh D."/>
            <person name="Tripathy S."/>
        </authorList>
    </citation>
    <scope>NUCLEOTIDE SEQUENCE [LARGE SCALE GENOMIC DNA]</scope>
    <source>
        <strain evidence="19 20">Lakshadweep</strain>
    </source>
</reference>
<dbReference type="InterPro" id="IPR008250">
    <property type="entry name" value="ATPase_P-typ_transduc_dom_A_sf"/>
</dbReference>
<dbReference type="InterPro" id="IPR023299">
    <property type="entry name" value="ATPase_P-typ_cyto_dom_N"/>
</dbReference>
<evidence type="ECO:0000256" key="6">
    <source>
        <dbReference type="ARBA" id="ARBA00022723"/>
    </source>
</evidence>
<dbReference type="GO" id="GO:0005524">
    <property type="term" value="F:ATP binding"/>
    <property type="evidence" value="ECO:0007669"/>
    <property type="project" value="UniProtKB-UniRule"/>
</dbReference>
<dbReference type="InterPro" id="IPR001757">
    <property type="entry name" value="P_typ_ATPase"/>
</dbReference>
<dbReference type="AlphaFoldDB" id="A0A4Q7E952"/>
<dbReference type="NCBIfam" id="TIGR01512">
    <property type="entry name" value="ATPase-IB2_Cd"/>
    <property type="match status" value="1"/>
</dbReference>
<comment type="similarity">
    <text evidence="2 16">Belongs to the cation transport ATPase (P-type) (TC 3.A.3) family. Type IB subfamily.</text>
</comment>
<dbReference type="GO" id="GO:0016463">
    <property type="term" value="F:P-type zinc transporter activity"/>
    <property type="evidence" value="ECO:0007669"/>
    <property type="project" value="UniProtKB-EC"/>
</dbReference>
<organism evidence="19 20">
    <name type="scientific">Leptolyngbya iicbica LK</name>
    <dbReference type="NCBI Taxonomy" id="2294035"/>
    <lineage>
        <taxon>Bacteria</taxon>
        <taxon>Bacillati</taxon>
        <taxon>Cyanobacteriota</taxon>
        <taxon>Cyanophyceae</taxon>
        <taxon>Leptolyngbyales</taxon>
        <taxon>Leptolyngbyaceae</taxon>
        <taxon>Leptolyngbya group</taxon>
        <taxon>Leptolyngbya</taxon>
        <taxon>Leptolyngbya iicbica</taxon>
    </lineage>
</organism>
<evidence type="ECO:0000256" key="7">
    <source>
        <dbReference type="ARBA" id="ARBA00022741"/>
    </source>
</evidence>
<keyword evidence="8" id="KW-0862">Zinc</keyword>
<feature type="transmembrane region" description="Helical" evidence="16">
    <location>
        <begin position="322"/>
        <end position="343"/>
    </location>
</feature>
<dbReference type="InterPro" id="IPR059000">
    <property type="entry name" value="ATPase_P-type_domA"/>
</dbReference>
<evidence type="ECO:0000259" key="18">
    <source>
        <dbReference type="Pfam" id="PF00122"/>
    </source>
</evidence>
<name>A0A4Q7E952_9CYAN</name>
<dbReference type="SUPFAM" id="SSF56784">
    <property type="entry name" value="HAD-like"/>
    <property type="match status" value="1"/>
</dbReference>
<keyword evidence="9 16" id="KW-0067">ATP-binding</keyword>
<dbReference type="PANTHER" id="PTHR48085:SF5">
    <property type="entry name" value="CADMIUM_ZINC-TRANSPORTING ATPASE HMA4-RELATED"/>
    <property type="match status" value="1"/>
</dbReference>
<evidence type="ECO:0000256" key="16">
    <source>
        <dbReference type="RuleBase" id="RU362081"/>
    </source>
</evidence>
<dbReference type="Proteomes" id="UP000292459">
    <property type="component" value="Unassembled WGS sequence"/>
</dbReference>
<dbReference type="GO" id="GO:0046872">
    <property type="term" value="F:metal ion binding"/>
    <property type="evidence" value="ECO:0007669"/>
    <property type="project" value="UniProtKB-KW"/>
</dbReference>
<evidence type="ECO:0000313" key="19">
    <source>
        <dbReference type="EMBL" id="RZM79098.1"/>
    </source>
</evidence>
<evidence type="ECO:0000256" key="3">
    <source>
        <dbReference type="ARBA" id="ARBA00022475"/>
    </source>
</evidence>
<feature type="domain" description="P-type ATPase A" evidence="18">
    <location>
        <begin position="171"/>
        <end position="271"/>
    </location>
</feature>
<dbReference type="GO" id="GO:0015086">
    <property type="term" value="F:cadmium ion transmembrane transporter activity"/>
    <property type="evidence" value="ECO:0007669"/>
    <property type="project" value="TreeGrafter"/>
</dbReference>
<keyword evidence="7 16" id="KW-0547">Nucleotide-binding</keyword>
<keyword evidence="12 16" id="KW-1133">Transmembrane helix</keyword>
<evidence type="ECO:0000256" key="11">
    <source>
        <dbReference type="ARBA" id="ARBA00022967"/>
    </source>
</evidence>
<comment type="catalytic activity">
    <reaction evidence="15">
        <text>Zn(2+)(in) + ATP + H2O = Zn(2+)(out) + ADP + phosphate + H(+)</text>
        <dbReference type="Rhea" id="RHEA:20621"/>
        <dbReference type="ChEBI" id="CHEBI:15377"/>
        <dbReference type="ChEBI" id="CHEBI:15378"/>
        <dbReference type="ChEBI" id="CHEBI:29105"/>
        <dbReference type="ChEBI" id="CHEBI:30616"/>
        <dbReference type="ChEBI" id="CHEBI:43474"/>
        <dbReference type="ChEBI" id="CHEBI:456216"/>
        <dbReference type="EC" id="7.2.2.12"/>
    </reaction>
</comment>
<comment type="caution">
    <text evidence="19">The sequence shown here is derived from an EMBL/GenBank/DDBJ whole genome shotgun (WGS) entry which is preliminary data.</text>
</comment>
<dbReference type="Gene3D" id="3.40.1110.10">
    <property type="entry name" value="Calcium-transporting ATPase, cytoplasmic domain N"/>
    <property type="match status" value="1"/>
</dbReference>
<dbReference type="PRINTS" id="PR00941">
    <property type="entry name" value="CDATPASE"/>
</dbReference>
<keyword evidence="6 16" id="KW-0479">Metal-binding</keyword>
<keyword evidence="4" id="KW-0597">Phosphoprotein</keyword>
<dbReference type="SUPFAM" id="SSF81653">
    <property type="entry name" value="Calcium ATPase, transduction domain A"/>
    <property type="match status" value="1"/>
</dbReference>
<keyword evidence="19" id="KW-0378">Hydrolase</keyword>
<dbReference type="CDD" id="cd07548">
    <property type="entry name" value="P-type_ATPase-Cd_Zn_Co_like"/>
    <property type="match status" value="1"/>
</dbReference>
<dbReference type="InterPro" id="IPR023214">
    <property type="entry name" value="HAD_sf"/>
</dbReference>
<feature type="compositionally biased region" description="Basic and acidic residues" evidence="17">
    <location>
        <begin position="1"/>
        <end position="16"/>
    </location>
</feature>
<dbReference type="PANTHER" id="PTHR48085">
    <property type="entry name" value="CADMIUM/ZINC-TRANSPORTING ATPASE HMA2-RELATED"/>
    <property type="match status" value="1"/>
</dbReference>
<dbReference type="FunFam" id="3.40.1110.10:FF:000066">
    <property type="entry name" value="Cadmium-translocating P-type ATPase"/>
    <property type="match status" value="1"/>
</dbReference>
<keyword evidence="11" id="KW-1278">Translocase</keyword>
<dbReference type="InterPro" id="IPR018303">
    <property type="entry name" value="ATPase_P-typ_P_site"/>
</dbReference>
<sequence>MSHSHPHDAHPDDHAGCGDVDSSSAHPSATTQSVVAQGGCCGDEHGHTHDRDDFVLRRELTPIAISAVLFLIGFIFNEPLHNTPFAVAEYAVLIPAYLISGWSVLTTAGRNILRGRIFDENFLMSIATLGAIAIHEIPEGVAVMLFFQIGELFQGYAVGRSRRSIKALLEVRPDTANLKVNGDVQAVSPESVSVGDVILVRPGEKVPLDGDILEGKSLVDTSALTGESVPRTVTTGETVLAGMINQSGALTVKVTKLFGESSIARILELVENASSKKADTEKFITRFARYYTPVVVVLSLAVAILPPLLIAGATQAQWTYRALVLLVISCPCGLVISIPLGYFGGVGGAAKRGILVKGSTFLDALTQVKTVVFDKTGTLTQGNFQVTDVVTQNGLNKHQLLELAAQVESQSNHPVAQSIRQAYGQTVNEAGVQNYEEIAGHGIRAQVNGRTVLAGNDRLLHKENIPHDVCTVDGTVAHVAIDGTYSGRILIADELKKDAAEAIRALHAQGIETAMLTGDSQSVADSIARKLGLDQYRAELLPEDKVDALEEFLNRAGQGKVAFVGDGINDAPVIARADVGMAMGGLGSDAAIETADVVIMTDAPSKVAEAIQIAHKTLRIVWQNIILAMSIKALFIALGAIGLATLWEAVFADVGVALLAIFNASRILRVQSVQPAK</sequence>